<gene>
    <name evidence="2" type="ORF">M6B38_141480</name>
</gene>
<organism evidence="2 3">
    <name type="scientific">Iris pallida</name>
    <name type="common">Sweet iris</name>
    <dbReference type="NCBI Taxonomy" id="29817"/>
    <lineage>
        <taxon>Eukaryota</taxon>
        <taxon>Viridiplantae</taxon>
        <taxon>Streptophyta</taxon>
        <taxon>Embryophyta</taxon>
        <taxon>Tracheophyta</taxon>
        <taxon>Spermatophyta</taxon>
        <taxon>Magnoliopsida</taxon>
        <taxon>Liliopsida</taxon>
        <taxon>Asparagales</taxon>
        <taxon>Iridaceae</taxon>
        <taxon>Iridoideae</taxon>
        <taxon>Irideae</taxon>
        <taxon>Iris</taxon>
    </lineage>
</organism>
<dbReference type="AlphaFoldDB" id="A0AAX6FC75"/>
<name>A0AAX6FC75_IRIPA</name>
<evidence type="ECO:0000256" key="1">
    <source>
        <dbReference type="SAM" id="MobiDB-lite"/>
    </source>
</evidence>
<evidence type="ECO:0000313" key="2">
    <source>
        <dbReference type="EMBL" id="KAJ6813859.1"/>
    </source>
</evidence>
<comment type="caution">
    <text evidence="2">The sequence shown here is derived from an EMBL/GenBank/DDBJ whole genome shotgun (WGS) entry which is preliminary data.</text>
</comment>
<accession>A0AAX6FC75</accession>
<keyword evidence="3" id="KW-1185">Reference proteome</keyword>
<reference evidence="2" key="2">
    <citation type="submission" date="2023-04" db="EMBL/GenBank/DDBJ databases">
        <authorList>
            <person name="Bruccoleri R.E."/>
            <person name="Oakeley E.J."/>
            <person name="Faust A.-M."/>
            <person name="Dessus-Babus S."/>
            <person name="Altorfer M."/>
            <person name="Burckhardt D."/>
            <person name="Oertli M."/>
            <person name="Naumann U."/>
            <person name="Petersen F."/>
            <person name="Wong J."/>
        </authorList>
    </citation>
    <scope>NUCLEOTIDE SEQUENCE</scope>
    <source>
        <strain evidence="2">GSM-AAB239-AS_SAM_17_03QT</strain>
        <tissue evidence="2">Leaf</tissue>
    </source>
</reference>
<evidence type="ECO:0000313" key="3">
    <source>
        <dbReference type="Proteomes" id="UP001140949"/>
    </source>
</evidence>
<feature type="compositionally biased region" description="Basic and acidic residues" evidence="1">
    <location>
        <begin position="137"/>
        <end position="150"/>
    </location>
</feature>
<protein>
    <submittedName>
        <fullName evidence="2">Leucine-rich repeat extensin-like protein 3</fullName>
    </submittedName>
</protein>
<reference evidence="2" key="1">
    <citation type="journal article" date="2023" name="GigaByte">
        <title>Genome assembly of the bearded iris, Iris pallida Lam.</title>
        <authorList>
            <person name="Bruccoleri R.E."/>
            <person name="Oakeley E.J."/>
            <person name="Faust A.M.E."/>
            <person name="Altorfer M."/>
            <person name="Dessus-Babus S."/>
            <person name="Burckhardt D."/>
            <person name="Oertli M."/>
            <person name="Naumann U."/>
            <person name="Petersen F."/>
            <person name="Wong J."/>
        </authorList>
    </citation>
    <scope>NUCLEOTIDE SEQUENCE</scope>
    <source>
        <strain evidence="2">GSM-AAB239-AS_SAM_17_03QT</strain>
    </source>
</reference>
<feature type="region of interest" description="Disordered" evidence="1">
    <location>
        <begin position="137"/>
        <end position="162"/>
    </location>
</feature>
<dbReference type="EMBL" id="JANAVB010030218">
    <property type="protein sequence ID" value="KAJ6813859.1"/>
    <property type="molecule type" value="Genomic_DNA"/>
</dbReference>
<dbReference type="Proteomes" id="UP001140949">
    <property type="component" value="Unassembled WGS sequence"/>
</dbReference>
<sequence length="162" mass="17252">MGWRRSKIWATPYGGVARQRRSTRWHGSVVTGMDPQRLEQVEAGCAGAGGRGSVIKGGRRNEMGSAVVVMARAAEEKAVEGMIMLGWCWMMMGLVACSGSTMASSGGCGGARRDWVFVEAMVTVRQTGEAPELVADKGSRCTKRRGEARRGQGGGSSIVKLK</sequence>
<proteinExistence type="predicted"/>